<dbReference type="NCBIfam" id="TIGR00589">
    <property type="entry name" value="ogt"/>
    <property type="match status" value="1"/>
</dbReference>
<evidence type="ECO:0000259" key="11">
    <source>
        <dbReference type="Pfam" id="PF02870"/>
    </source>
</evidence>
<feature type="active site" description="Nucleophile; methyl group acceptor" evidence="9">
    <location>
        <position position="130"/>
    </location>
</feature>
<dbReference type="Pfam" id="PF01035">
    <property type="entry name" value="DNA_binding_1"/>
    <property type="match status" value="1"/>
</dbReference>
<evidence type="ECO:0000256" key="4">
    <source>
        <dbReference type="ARBA" id="ARBA00022603"/>
    </source>
</evidence>
<dbReference type="PANTHER" id="PTHR10815">
    <property type="entry name" value="METHYLATED-DNA--PROTEIN-CYSTEINE METHYLTRANSFERASE"/>
    <property type="match status" value="1"/>
</dbReference>
<evidence type="ECO:0000256" key="3">
    <source>
        <dbReference type="ARBA" id="ARBA00022490"/>
    </source>
</evidence>
<dbReference type="PROSITE" id="PS00374">
    <property type="entry name" value="MGMT"/>
    <property type="match status" value="1"/>
</dbReference>
<dbReference type="EMBL" id="RCVM01000002">
    <property type="protein sequence ID" value="RLY04737.1"/>
    <property type="molecule type" value="Genomic_DNA"/>
</dbReference>
<evidence type="ECO:0000256" key="2">
    <source>
        <dbReference type="ARBA" id="ARBA00008711"/>
    </source>
</evidence>
<dbReference type="Gene3D" id="1.10.10.10">
    <property type="entry name" value="Winged helix-like DNA-binding domain superfamily/Winged helix DNA-binding domain"/>
    <property type="match status" value="1"/>
</dbReference>
<dbReference type="InterPro" id="IPR023546">
    <property type="entry name" value="MGMT"/>
</dbReference>
<keyword evidence="4 9" id="KW-0489">Methyltransferase</keyword>
<feature type="domain" description="Methylguanine DNA methyltransferase ribonuclease-like" evidence="11">
    <location>
        <begin position="7"/>
        <end position="75"/>
    </location>
</feature>
<dbReference type="OrthoDB" id="9802228at2"/>
<dbReference type="Proteomes" id="UP000279194">
    <property type="component" value="Unassembled WGS sequence"/>
</dbReference>
<keyword evidence="5 9" id="KW-0808">Transferase</keyword>
<dbReference type="FunFam" id="1.10.10.10:FF:000214">
    <property type="entry name" value="Methylated-DNA--protein-cysteine methyltransferase"/>
    <property type="match status" value="1"/>
</dbReference>
<dbReference type="InterPro" id="IPR036388">
    <property type="entry name" value="WH-like_DNA-bd_sf"/>
</dbReference>
<dbReference type="InterPro" id="IPR008332">
    <property type="entry name" value="MethylG_MeTrfase_N"/>
</dbReference>
<keyword evidence="13" id="KW-1185">Reference proteome</keyword>
<dbReference type="Gene3D" id="3.30.160.70">
    <property type="entry name" value="Methylated DNA-protein cysteine methyltransferase domain"/>
    <property type="match status" value="1"/>
</dbReference>
<dbReference type="AlphaFoldDB" id="A0A3L9DXV1"/>
<comment type="catalytic activity">
    <reaction evidence="8 9">
        <text>a 6-O-methyl-2'-deoxyguanosine in DNA + L-cysteinyl-[protein] = S-methyl-L-cysteinyl-[protein] + a 2'-deoxyguanosine in DNA</text>
        <dbReference type="Rhea" id="RHEA:24000"/>
        <dbReference type="Rhea" id="RHEA-COMP:10131"/>
        <dbReference type="Rhea" id="RHEA-COMP:10132"/>
        <dbReference type="Rhea" id="RHEA-COMP:11367"/>
        <dbReference type="Rhea" id="RHEA-COMP:11368"/>
        <dbReference type="ChEBI" id="CHEBI:29950"/>
        <dbReference type="ChEBI" id="CHEBI:82612"/>
        <dbReference type="ChEBI" id="CHEBI:85445"/>
        <dbReference type="ChEBI" id="CHEBI:85448"/>
        <dbReference type="EC" id="2.1.1.63"/>
    </reaction>
</comment>
<gene>
    <name evidence="12" type="ORF">EAF07_01735</name>
</gene>
<evidence type="ECO:0000313" key="12">
    <source>
        <dbReference type="EMBL" id="RLY04737.1"/>
    </source>
</evidence>
<dbReference type="InterPro" id="IPR001497">
    <property type="entry name" value="MethylDNA_cys_MeTrfase_AS"/>
</dbReference>
<name>A0A3L9DXV1_9STRE</name>
<comment type="similarity">
    <text evidence="2 9">Belongs to the MGMT family.</text>
</comment>
<evidence type="ECO:0000256" key="1">
    <source>
        <dbReference type="ARBA" id="ARBA00001286"/>
    </source>
</evidence>
<evidence type="ECO:0000313" key="13">
    <source>
        <dbReference type="Proteomes" id="UP000279194"/>
    </source>
</evidence>
<evidence type="ECO:0000256" key="5">
    <source>
        <dbReference type="ARBA" id="ARBA00022679"/>
    </source>
</evidence>
<proteinExistence type="inferred from homology"/>
<dbReference type="GO" id="GO:0032259">
    <property type="term" value="P:methylation"/>
    <property type="evidence" value="ECO:0007669"/>
    <property type="project" value="UniProtKB-KW"/>
</dbReference>
<dbReference type="GO" id="GO:0006307">
    <property type="term" value="P:DNA alkylation repair"/>
    <property type="evidence" value="ECO:0007669"/>
    <property type="project" value="UniProtKB-UniRule"/>
</dbReference>
<dbReference type="EC" id="2.1.1.63" evidence="9"/>
<dbReference type="SUPFAM" id="SSF46767">
    <property type="entry name" value="Methylated DNA-protein cysteine methyltransferase, C-terminal domain"/>
    <property type="match status" value="1"/>
</dbReference>
<comment type="miscellaneous">
    <text evidence="9">This enzyme catalyzes only one turnover and therefore is not strictly catalytic. According to one definition, an enzyme is a biocatalyst that acts repeatedly and over many reaction cycles.</text>
</comment>
<evidence type="ECO:0000256" key="6">
    <source>
        <dbReference type="ARBA" id="ARBA00022763"/>
    </source>
</evidence>
<keyword evidence="3 9" id="KW-0963">Cytoplasm</keyword>
<dbReference type="GO" id="GO:0005737">
    <property type="term" value="C:cytoplasm"/>
    <property type="evidence" value="ECO:0007669"/>
    <property type="project" value="UniProtKB-SubCell"/>
</dbReference>
<keyword evidence="7 9" id="KW-0234">DNA repair</keyword>
<comment type="catalytic activity">
    <reaction evidence="1 9">
        <text>a 4-O-methyl-thymidine in DNA + L-cysteinyl-[protein] = a thymidine in DNA + S-methyl-L-cysteinyl-[protein]</text>
        <dbReference type="Rhea" id="RHEA:53428"/>
        <dbReference type="Rhea" id="RHEA-COMP:10131"/>
        <dbReference type="Rhea" id="RHEA-COMP:10132"/>
        <dbReference type="Rhea" id="RHEA-COMP:13555"/>
        <dbReference type="Rhea" id="RHEA-COMP:13556"/>
        <dbReference type="ChEBI" id="CHEBI:29950"/>
        <dbReference type="ChEBI" id="CHEBI:82612"/>
        <dbReference type="ChEBI" id="CHEBI:137386"/>
        <dbReference type="ChEBI" id="CHEBI:137387"/>
        <dbReference type="EC" id="2.1.1.63"/>
    </reaction>
</comment>
<comment type="caution">
    <text evidence="12">The sequence shown here is derived from an EMBL/GenBank/DDBJ whole genome shotgun (WGS) entry which is preliminary data.</text>
</comment>
<dbReference type="Pfam" id="PF02870">
    <property type="entry name" value="Methyltransf_1N"/>
    <property type="match status" value="1"/>
</dbReference>
<organism evidence="12 13">
    <name type="scientific">Streptococcus hillyeri</name>
    <dbReference type="NCBI Taxonomy" id="2282420"/>
    <lineage>
        <taxon>Bacteria</taxon>
        <taxon>Bacillati</taxon>
        <taxon>Bacillota</taxon>
        <taxon>Bacilli</taxon>
        <taxon>Lactobacillales</taxon>
        <taxon>Streptococcaceae</taxon>
        <taxon>Streptococcus</taxon>
    </lineage>
</organism>
<sequence>MLSKCRYESPLGEMTLVAFDNQLCGVYFDDQKYFMAGFEGMEIAEQDSELLQVTKQWLDSYFSGAQPDLAQLPLAPQGTAFQKKVWAALAEIPYGQTITYGQLAEQLSCKSAQAIGSAVGKNSLSLVVPCHRVLGAKGQLTGYAGGLERKRSLLELEKNHDFLRIP</sequence>
<protein>
    <recommendedName>
        <fullName evidence="9">Methylated-DNA--protein-cysteine methyltransferase</fullName>
        <ecNumber evidence="9">2.1.1.63</ecNumber>
    </recommendedName>
    <alternativeName>
        <fullName evidence="9">6-O-methylguanine-DNA methyltransferase</fullName>
        <shortName evidence="9">MGMT</shortName>
    </alternativeName>
    <alternativeName>
        <fullName evidence="9">O-6-methylguanine-DNA-alkyltransferase</fullName>
    </alternativeName>
</protein>
<dbReference type="CDD" id="cd06445">
    <property type="entry name" value="ATase"/>
    <property type="match status" value="1"/>
</dbReference>
<evidence type="ECO:0000256" key="9">
    <source>
        <dbReference type="HAMAP-Rule" id="MF_00772"/>
    </source>
</evidence>
<evidence type="ECO:0000259" key="10">
    <source>
        <dbReference type="Pfam" id="PF01035"/>
    </source>
</evidence>
<dbReference type="GO" id="GO:0003908">
    <property type="term" value="F:methylated-DNA-[protein]-cysteine S-methyltransferase activity"/>
    <property type="evidence" value="ECO:0007669"/>
    <property type="project" value="UniProtKB-UniRule"/>
</dbReference>
<accession>A0A3L9DXV1</accession>
<keyword evidence="6 9" id="KW-0227">DNA damage</keyword>
<evidence type="ECO:0000256" key="7">
    <source>
        <dbReference type="ARBA" id="ARBA00023204"/>
    </source>
</evidence>
<dbReference type="HAMAP" id="MF_00772">
    <property type="entry name" value="OGT"/>
    <property type="match status" value="1"/>
</dbReference>
<dbReference type="RefSeq" id="WP_121834579.1">
    <property type="nucleotide sequence ID" value="NZ_CP163513.1"/>
</dbReference>
<dbReference type="PANTHER" id="PTHR10815:SF5">
    <property type="entry name" value="METHYLATED-DNA--PROTEIN-CYSTEINE METHYLTRANSFERASE"/>
    <property type="match status" value="1"/>
</dbReference>
<comment type="subcellular location">
    <subcellularLocation>
        <location evidence="9">Cytoplasm</location>
    </subcellularLocation>
</comment>
<dbReference type="InterPro" id="IPR036217">
    <property type="entry name" value="MethylDNA_cys_MeTrfase_DNAb"/>
</dbReference>
<dbReference type="SUPFAM" id="SSF53155">
    <property type="entry name" value="Methylated DNA-protein cysteine methyltransferase domain"/>
    <property type="match status" value="1"/>
</dbReference>
<evidence type="ECO:0000256" key="8">
    <source>
        <dbReference type="ARBA" id="ARBA00049348"/>
    </source>
</evidence>
<comment type="function">
    <text evidence="9">Involved in the cellular defense against the biological effects of O6-methylguanine (O6-MeG) and O4-methylthymine (O4-MeT) in DNA. Repairs the methylated nucleobase in DNA by stoichiometrically transferring the methyl group to a cysteine residue in the enzyme. This is a suicide reaction: the enzyme is irreversibly inactivated.</text>
</comment>
<reference evidence="12 13" key="1">
    <citation type="submission" date="2018-10" db="EMBL/GenBank/DDBJ databases">
        <title>Streptococcus hillyeri sp. nov., isolated from equine tracheal sample.</title>
        <authorList>
            <person name="Macfadyen A.C."/>
            <person name="Waller A."/>
            <person name="Paterson G.K."/>
        </authorList>
    </citation>
    <scope>NUCLEOTIDE SEQUENCE [LARGE SCALE GENOMIC DNA]</scope>
    <source>
        <strain evidence="12 13">28462</strain>
    </source>
</reference>
<feature type="domain" description="Methylated-DNA-[protein]-cysteine S-methyltransferase DNA binding" evidence="10">
    <location>
        <begin position="80"/>
        <end position="158"/>
    </location>
</feature>
<dbReference type="InterPro" id="IPR036631">
    <property type="entry name" value="MGMT_N_sf"/>
</dbReference>
<dbReference type="InterPro" id="IPR014048">
    <property type="entry name" value="MethylDNA_cys_MeTrfase_DNA-bd"/>
</dbReference>